<evidence type="ECO:0008006" key="3">
    <source>
        <dbReference type="Google" id="ProtNLM"/>
    </source>
</evidence>
<dbReference type="GO" id="GO:0051603">
    <property type="term" value="P:proteolysis involved in protein catabolic process"/>
    <property type="evidence" value="ECO:0007669"/>
    <property type="project" value="InterPro"/>
</dbReference>
<dbReference type="STRING" id="1387353.BSF38_04178"/>
<dbReference type="AlphaFoldDB" id="A0A1U7CUP2"/>
<dbReference type="PIRSF" id="PIRSF009120">
    <property type="entry name" value="UCP009120_prtse"/>
    <property type="match status" value="1"/>
</dbReference>
<dbReference type="Pfam" id="PF00227">
    <property type="entry name" value="Proteasome"/>
    <property type="match status" value="1"/>
</dbReference>
<dbReference type="Gene3D" id="3.60.20.10">
    <property type="entry name" value="Glutamine Phosphoribosylpyrophosphate, subunit 1, domain 1"/>
    <property type="match status" value="1"/>
</dbReference>
<evidence type="ECO:0000313" key="2">
    <source>
        <dbReference type="Proteomes" id="UP000186309"/>
    </source>
</evidence>
<dbReference type="SUPFAM" id="SSF56235">
    <property type="entry name" value="N-terminal nucleophile aminohydrolases (Ntn hydrolases)"/>
    <property type="match status" value="1"/>
</dbReference>
<dbReference type="OrthoDB" id="9786336at2"/>
<organism evidence="1 2">
    <name type="scientific">Paludisphaera borealis</name>
    <dbReference type="NCBI Taxonomy" id="1387353"/>
    <lineage>
        <taxon>Bacteria</taxon>
        <taxon>Pseudomonadati</taxon>
        <taxon>Planctomycetota</taxon>
        <taxon>Planctomycetia</taxon>
        <taxon>Isosphaerales</taxon>
        <taxon>Isosphaeraceae</taxon>
        <taxon>Paludisphaera</taxon>
    </lineage>
</organism>
<dbReference type="EMBL" id="CP019082">
    <property type="protein sequence ID" value="APW62628.1"/>
    <property type="molecule type" value="Genomic_DNA"/>
</dbReference>
<proteinExistence type="predicted"/>
<accession>A0A1U7CUP2</accession>
<sequence>MTYCLGITTKDGFVVASDSRSNAGYDQVNVCRKMHLFEQPGERVFVAMTSGSLSCSQSIVTLLRKDFGIGAGLAAAESMYDAARAVGEQVRRVSDLDRRSLEQDGLKVNVHVILAGQIRGQPHDLYMIYPQGNPLRSTEESPFLQIGECKYGRPILDRGVRFEHTSLEDAARYALISIDSTLRSNVTVGPPIDLLVYGRDELHLDRRRRFLDRDPDLIAIHTQWEQALRLAVQAIPRVNFEPETSM</sequence>
<protein>
    <recommendedName>
        <fullName evidence="3">Proteasome-type protease</fullName>
    </recommendedName>
</protein>
<dbReference type="InterPro" id="IPR001353">
    <property type="entry name" value="Proteasome_sua/b"/>
</dbReference>
<name>A0A1U7CUP2_9BACT</name>
<dbReference type="KEGG" id="pbor:BSF38_04178"/>
<dbReference type="RefSeq" id="WP_076348866.1">
    <property type="nucleotide sequence ID" value="NZ_CP019082.1"/>
</dbReference>
<dbReference type="InterPro" id="IPR029055">
    <property type="entry name" value="Ntn_hydrolases_N"/>
</dbReference>
<keyword evidence="2" id="KW-1185">Reference proteome</keyword>
<dbReference type="InterPro" id="IPR016545">
    <property type="entry name" value="UCP009120_prtse"/>
</dbReference>
<gene>
    <name evidence="1" type="ORF">BSF38_04178</name>
</gene>
<reference evidence="2" key="1">
    <citation type="submission" date="2016-12" db="EMBL/GenBank/DDBJ databases">
        <title>Comparative genomics of four Isosphaeraceae planctomycetes: a common pool of plasmids and glycoside hydrolase genes.</title>
        <authorList>
            <person name="Ivanova A."/>
        </authorList>
    </citation>
    <scope>NUCLEOTIDE SEQUENCE [LARGE SCALE GENOMIC DNA]</scope>
    <source>
        <strain evidence="2">PX4</strain>
    </source>
</reference>
<dbReference type="GO" id="GO:0005839">
    <property type="term" value="C:proteasome core complex"/>
    <property type="evidence" value="ECO:0007669"/>
    <property type="project" value="InterPro"/>
</dbReference>
<evidence type="ECO:0000313" key="1">
    <source>
        <dbReference type="EMBL" id="APW62628.1"/>
    </source>
</evidence>
<dbReference type="Proteomes" id="UP000186309">
    <property type="component" value="Chromosome"/>
</dbReference>